<keyword evidence="2" id="KW-1185">Reference proteome</keyword>
<evidence type="ECO:0000313" key="1">
    <source>
        <dbReference type="EMBL" id="CAJ0592213.1"/>
    </source>
</evidence>
<reference evidence="1" key="1">
    <citation type="submission" date="2023-07" db="EMBL/GenBank/DDBJ databases">
        <authorList>
            <consortium name="CYATHOMIX"/>
        </authorList>
    </citation>
    <scope>NUCLEOTIDE SEQUENCE</scope>
    <source>
        <strain evidence="1">N/A</strain>
    </source>
</reference>
<sequence>MFDLYVDARDLYCVDFMNSKGKVIDRIDGVYFDELERVFREHTAMQTRMPKEEVIERLKEFAWSPGRAWARLDILLEEREWVVEAENGGEAHTEPYTDEVEYFDPKTGARSWEPVLRFEPNEKSYEDYEEVSLQESDIEWFDDLDNCAKALDEGVMVIGGRTLKLASE</sequence>
<dbReference type="AlphaFoldDB" id="A0AA36DT56"/>
<proteinExistence type="predicted"/>
<name>A0AA36DT56_CYLNA</name>
<organism evidence="1 2">
    <name type="scientific">Cylicocyclus nassatus</name>
    <name type="common">Nematode worm</name>
    <dbReference type="NCBI Taxonomy" id="53992"/>
    <lineage>
        <taxon>Eukaryota</taxon>
        <taxon>Metazoa</taxon>
        <taxon>Ecdysozoa</taxon>
        <taxon>Nematoda</taxon>
        <taxon>Chromadorea</taxon>
        <taxon>Rhabditida</taxon>
        <taxon>Rhabditina</taxon>
        <taxon>Rhabditomorpha</taxon>
        <taxon>Strongyloidea</taxon>
        <taxon>Strongylidae</taxon>
        <taxon>Cylicocyclus</taxon>
    </lineage>
</organism>
<protein>
    <submittedName>
        <fullName evidence="1">Uncharacterized protein</fullName>
    </submittedName>
</protein>
<dbReference type="EMBL" id="CATQJL010000023">
    <property type="protein sequence ID" value="CAJ0592213.1"/>
    <property type="molecule type" value="Genomic_DNA"/>
</dbReference>
<comment type="caution">
    <text evidence="1">The sequence shown here is derived from an EMBL/GenBank/DDBJ whole genome shotgun (WGS) entry which is preliminary data.</text>
</comment>
<accession>A0AA36DT56</accession>
<dbReference type="Proteomes" id="UP001176961">
    <property type="component" value="Unassembled WGS sequence"/>
</dbReference>
<evidence type="ECO:0000313" key="2">
    <source>
        <dbReference type="Proteomes" id="UP001176961"/>
    </source>
</evidence>
<gene>
    <name evidence="1" type="ORF">CYNAS_LOCUS4196</name>
</gene>